<gene>
    <name evidence="1" type="ORF">CB1_10</name>
</gene>
<sequence length="104" mass="12057">MRKIICPYTKKGIWVTRSLLDQIRTMDLLRVPIIIEMPPVDFNHSGSSYITVGNKQVHGHYFENNQWGFIVTEAWSFTLKTGPKPDWLSHPLFPDWVNGHGVHL</sequence>
<accession>A0A2P0PAR8</accession>
<proteinExistence type="predicted"/>
<dbReference type="Proteomes" id="UP000240218">
    <property type="component" value="Segment"/>
</dbReference>
<protein>
    <submittedName>
        <fullName evidence="1">Uncharacterized protein</fullName>
    </submittedName>
</protein>
<reference evidence="1 2" key="1">
    <citation type="submission" date="2017-01" db="EMBL/GenBank/DDBJ databases">
        <title>Isolation and charaterisation of Pectobacterium phages.</title>
        <authorList>
            <person name="Buttimer C.T.H."/>
            <person name="Lucid A."/>
            <person name="Coffey A."/>
        </authorList>
    </citation>
    <scope>NUCLEOTIDE SEQUENCE [LARGE SCALE GENOMIC DNA]</scope>
</reference>
<evidence type="ECO:0000313" key="1">
    <source>
        <dbReference type="EMBL" id="ARB11737.1"/>
    </source>
</evidence>
<name>A0A2P0PAR8_9CAUD</name>
<dbReference type="EMBL" id="KY514264">
    <property type="protein sequence ID" value="ARB11737.1"/>
    <property type="molecule type" value="Genomic_DNA"/>
</dbReference>
<keyword evidence="2" id="KW-1185">Reference proteome</keyword>
<organism evidence="1 2">
    <name type="scientific">Pectobacterium phage vB_PatP_CB1</name>
    <dbReference type="NCBI Taxonomy" id="1958917"/>
    <lineage>
        <taxon>Viruses</taxon>
        <taxon>Duplodnaviria</taxon>
        <taxon>Heunggongvirae</taxon>
        <taxon>Uroviricota</taxon>
        <taxon>Caudoviricetes</taxon>
        <taxon>Schitoviridae</taxon>
        <taxon>Cbunavirus</taxon>
        <taxon>Cbunavirus CB1</taxon>
    </lineage>
</organism>
<evidence type="ECO:0000313" key="2">
    <source>
        <dbReference type="Proteomes" id="UP000240218"/>
    </source>
</evidence>